<evidence type="ECO:0000313" key="4">
    <source>
        <dbReference type="Proteomes" id="UP001150569"/>
    </source>
</evidence>
<comment type="caution">
    <text evidence="3">The sequence shown here is derived from an EMBL/GenBank/DDBJ whole genome shotgun (WGS) entry which is preliminary data.</text>
</comment>
<evidence type="ECO:0000256" key="2">
    <source>
        <dbReference type="SAM" id="SignalP"/>
    </source>
</evidence>
<dbReference type="EMBL" id="JANBPT010001053">
    <property type="protein sequence ID" value="KAJ1910406.1"/>
    <property type="molecule type" value="Genomic_DNA"/>
</dbReference>
<feature type="compositionally biased region" description="Low complexity" evidence="1">
    <location>
        <begin position="290"/>
        <end position="303"/>
    </location>
</feature>
<feature type="region of interest" description="Disordered" evidence="1">
    <location>
        <begin position="232"/>
        <end position="397"/>
    </location>
</feature>
<feature type="compositionally biased region" description="Basic and acidic residues" evidence="1">
    <location>
        <begin position="318"/>
        <end position="344"/>
    </location>
</feature>
<feature type="signal peptide" evidence="2">
    <location>
        <begin position="1"/>
        <end position="42"/>
    </location>
</feature>
<feature type="compositionally biased region" description="Polar residues" evidence="1">
    <location>
        <begin position="376"/>
        <end position="388"/>
    </location>
</feature>
<evidence type="ECO:0000256" key="1">
    <source>
        <dbReference type="SAM" id="MobiDB-lite"/>
    </source>
</evidence>
<keyword evidence="2" id="KW-0732">Signal</keyword>
<feature type="compositionally biased region" description="Low complexity" evidence="1">
    <location>
        <begin position="345"/>
        <end position="368"/>
    </location>
</feature>
<reference evidence="3" key="1">
    <citation type="submission" date="2022-07" db="EMBL/GenBank/DDBJ databases">
        <title>Phylogenomic reconstructions and comparative analyses of Kickxellomycotina fungi.</title>
        <authorList>
            <person name="Reynolds N.K."/>
            <person name="Stajich J.E."/>
            <person name="Barry K."/>
            <person name="Grigoriev I.V."/>
            <person name="Crous P."/>
            <person name="Smith M.E."/>
        </authorList>
    </citation>
    <scope>NUCLEOTIDE SEQUENCE</scope>
    <source>
        <strain evidence="3">RSA 861</strain>
    </source>
</reference>
<feature type="non-terminal residue" evidence="3">
    <location>
        <position position="1"/>
    </location>
</feature>
<proteinExistence type="predicted"/>
<accession>A0A9W7ZTW0</accession>
<keyword evidence="4" id="KW-1185">Reference proteome</keyword>
<protein>
    <submittedName>
        <fullName evidence="3">Uncharacterized protein</fullName>
    </submittedName>
</protein>
<name>A0A9W7ZTW0_9FUNG</name>
<gene>
    <name evidence="3" type="ORF">IWQ60_010667</name>
</gene>
<dbReference type="Proteomes" id="UP001150569">
    <property type="component" value="Unassembled WGS sequence"/>
</dbReference>
<evidence type="ECO:0000313" key="3">
    <source>
        <dbReference type="EMBL" id="KAJ1910406.1"/>
    </source>
</evidence>
<organism evidence="3 4">
    <name type="scientific">Tieghemiomyces parasiticus</name>
    <dbReference type="NCBI Taxonomy" id="78921"/>
    <lineage>
        <taxon>Eukaryota</taxon>
        <taxon>Fungi</taxon>
        <taxon>Fungi incertae sedis</taxon>
        <taxon>Zoopagomycota</taxon>
        <taxon>Kickxellomycotina</taxon>
        <taxon>Dimargaritomycetes</taxon>
        <taxon>Dimargaritales</taxon>
        <taxon>Dimargaritaceae</taxon>
        <taxon>Tieghemiomyces</taxon>
    </lineage>
</organism>
<dbReference type="AlphaFoldDB" id="A0A9W7ZTW0"/>
<feature type="chain" id="PRO_5040973543" evidence="2">
    <location>
        <begin position="43"/>
        <end position="397"/>
    </location>
</feature>
<feature type="compositionally biased region" description="Polar residues" evidence="1">
    <location>
        <begin position="304"/>
        <end position="315"/>
    </location>
</feature>
<sequence>REAFFAHLTLAHLASAGMKLPLATVATLVAVLIAHEGALVAAGPTGADTTVPNDASAPAFVEQERGVASDAFPAYCPRIITSSFLKKGRAALDYTGLWKKKLDPKDETVEKVADWLSVRLAYARMGHNYTDPTIVSGPPSFTIWVPPVGGLAPIANPVSNYQATGINQLAFIDGVAKHYKKKPVYINIDHRVLGQPAGRALVSVLDTCFGGAITGIPRSTYGAPGVSDYPMTNQFNPPPQDGYGYNNAAPYNAPPQDGYGYNNAAPYNAPPQDGYGYNNAAPYNAPPQDGYGYNNAAPYNAPPQNSGYPTTNQYGPQRHSELPKIKSEQQQYDKERKQYWEQQRRNQQLQQQAQNQRNEQQPQQQQAAASIDDLISFSTPLQANQQPTAPDHNAYQK</sequence>